<sequence>MRRLSIASMICILAFLGTTYLSTSARWSGHFTLRIKLDVPSDIDRDSFLYHECWNDGIAQWLCEYASESDEGFEPAFRSTRDSDYVSISSGGTTSAFGVCDTYHHPGFLVLQFRRTTGDDGSRRLRVVIPIPRGRGDRETTLDLTQADVEQ</sequence>
<protein>
    <submittedName>
        <fullName evidence="1">Uncharacterized protein</fullName>
    </submittedName>
</protein>
<proteinExistence type="predicted"/>
<evidence type="ECO:0000313" key="1">
    <source>
        <dbReference type="EMBL" id="TWU15708.1"/>
    </source>
</evidence>
<dbReference type="RefSeq" id="WP_146407517.1">
    <property type="nucleotide sequence ID" value="NZ_SJPU01000002.1"/>
</dbReference>
<organism evidence="1 2">
    <name type="scientific">Allorhodopirellula heiligendammensis</name>
    <dbReference type="NCBI Taxonomy" id="2714739"/>
    <lineage>
        <taxon>Bacteria</taxon>
        <taxon>Pseudomonadati</taxon>
        <taxon>Planctomycetota</taxon>
        <taxon>Planctomycetia</taxon>
        <taxon>Pirellulales</taxon>
        <taxon>Pirellulaceae</taxon>
        <taxon>Allorhodopirellula</taxon>
    </lineage>
</organism>
<name>A0A5C6BUI5_9BACT</name>
<keyword evidence="2" id="KW-1185">Reference proteome</keyword>
<accession>A0A5C6BUI5</accession>
<comment type="caution">
    <text evidence="1">The sequence shown here is derived from an EMBL/GenBank/DDBJ whole genome shotgun (WGS) entry which is preliminary data.</text>
</comment>
<dbReference type="Proteomes" id="UP000319908">
    <property type="component" value="Unassembled WGS sequence"/>
</dbReference>
<dbReference type="EMBL" id="SJPU01000002">
    <property type="protein sequence ID" value="TWU15708.1"/>
    <property type="molecule type" value="Genomic_DNA"/>
</dbReference>
<reference evidence="1 2" key="1">
    <citation type="journal article" date="2020" name="Antonie Van Leeuwenhoek">
        <title>Rhodopirellula heiligendammensis sp. nov., Rhodopirellula pilleata sp. nov., and Rhodopirellula solitaria sp. nov. isolated from natural or artificial marine surfaces in Northern Germany and California, USA, and emended description of the genus Rhodopirellula.</title>
        <authorList>
            <person name="Kallscheuer N."/>
            <person name="Wiegand S."/>
            <person name="Jogler M."/>
            <person name="Boedeker C."/>
            <person name="Peeters S.H."/>
            <person name="Rast P."/>
            <person name="Heuer A."/>
            <person name="Jetten M.S.M."/>
            <person name="Rohde M."/>
            <person name="Jogler C."/>
        </authorList>
    </citation>
    <scope>NUCLEOTIDE SEQUENCE [LARGE SCALE GENOMIC DNA]</scope>
    <source>
        <strain evidence="1 2">Poly21</strain>
    </source>
</reference>
<dbReference type="AlphaFoldDB" id="A0A5C6BUI5"/>
<evidence type="ECO:0000313" key="2">
    <source>
        <dbReference type="Proteomes" id="UP000319908"/>
    </source>
</evidence>
<dbReference type="OrthoDB" id="280753at2"/>
<gene>
    <name evidence="1" type="ORF">Poly21_29050</name>
</gene>